<sequence>MRVIERGKEMTNTSEVRPIDRARARAAALAVATGDGMMLTNAVADAADDPEPLAIHLMIAALAEDAVSIAIDAAGNSGVEDPPAAVVEGLRRALAASAAAADTDDKDRK</sequence>
<gene>
    <name evidence="1" type="ORF">T9R20_09905</name>
</gene>
<organism evidence="1 2">
    <name type="scientific">Microbacterium invictum</name>
    <dbReference type="NCBI Taxonomy" id="515415"/>
    <lineage>
        <taxon>Bacteria</taxon>
        <taxon>Bacillati</taxon>
        <taxon>Actinomycetota</taxon>
        <taxon>Actinomycetes</taxon>
        <taxon>Micrococcales</taxon>
        <taxon>Microbacteriaceae</taxon>
        <taxon>Microbacterium</taxon>
    </lineage>
</organism>
<name>A0ABZ0V601_9MICO</name>
<evidence type="ECO:0000313" key="1">
    <source>
        <dbReference type="EMBL" id="WQB69025.1"/>
    </source>
</evidence>
<reference evidence="1 2" key="1">
    <citation type="submission" date="2023-06" db="EMBL/GenBank/DDBJ databases">
        <title>Rock-solubilizing bacteria, Microbacterium invictum, promotes re-establishment of vegetation in rocky wasteland by accelerating rock bio-weathering and reshaping soil bacterial community.</title>
        <authorList>
            <person name="Liu C."/>
        </authorList>
    </citation>
    <scope>NUCLEOTIDE SEQUENCE [LARGE SCALE GENOMIC DNA]</scope>
    <source>
        <strain evidence="1 2">X-18</strain>
    </source>
</reference>
<keyword evidence="2" id="KW-1185">Reference proteome</keyword>
<proteinExistence type="predicted"/>
<protein>
    <submittedName>
        <fullName evidence="1">Uncharacterized protein</fullName>
    </submittedName>
</protein>
<accession>A0ABZ0V601</accession>
<dbReference type="RefSeq" id="WP_322409151.1">
    <property type="nucleotide sequence ID" value="NZ_CP139779.1"/>
</dbReference>
<evidence type="ECO:0000313" key="2">
    <source>
        <dbReference type="Proteomes" id="UP001324533"/>
    </source>
</evidence>
<dbReference type="Proteomes" id="UP001324533">
    <property type="component" value="Chromosome"/>
</dbReference>
<dbReference type="EMBL" id="CP139779">
    <property type="protein sequence ID" value="WQB69025.1"/>
    <property type="molecule type" value="Genomic_DNA"/>
</dbReference>